<comment type="caution">
    <text evidence="9">The sequence shown here is derived from an EMBL/GenBank/DDBJ whole genome shotgun (WGS) entry which is preliminary data.</text>
</comment>
<organism evidence="9 10">
    <name type="scientific">Nocardioides marinquilinus</name>
    <dbReference type="NCBI Taxonomy" id="1210400"/>
    <lineage>
        <taxon>Bacteria</taxon>
        <taxon>Bacillati</taxon>
        <taxon>Actinomycetota</taxon>
        <taxon>Actinomycetes</taxon>
        <taxon>Propionibacteriales</taxon>
        <taxon>Nocardioidaceae</taxon>
        <taxon>Nocardioides</taxon>
    </lineage>
</organism>
<feature type="domain" description="Histidine kinase" evidence="8">
    <location>
        <begin position="260"/>
        <end position="458"/>
    </location>
</feature>
<keyword evidence="10" id="KW-1185">Reference proteome</keyword>
<feature type="transmembrane region" description="Helical" evidence="7">
    <location>
        <begin position="130"/>
        <end position="149"/>
    </location>
</feature>
<evidence type="ECO:0000256" key="5">
    <source>
        <dbReference type="ARBA" id="ARBA00022777"/>
    </source>
</evidence>
<keyword evidence="7" id="KW-0472">Membrane</keyword>
<reference evidence="10" key="1">
    <citation type="journal article" date="2019" name="Int. J. Syst. Evol. Microbiol.">
        <title>The Global Catalogue of Microorganisms (GCM) 10K type strain sequencing project: providing services to taxonomists for standard genome sequencing and annotation.</title>
        <authorList>
            <consortium name="The Broad Institute Genomics Platform"/>
            <consortium name="The Broad Institute Genome Sequencing Center for Infectious Disease"/>
            <person name="Wu L."/>
            <person name="Ma J."/>
        </authorList>
    </citation>
    <scope>NUCLEOTIDE SEQUENCE [LARGE SCALE GENOMIC DNA]</scope>
    <source>
        <strain evidence="10">JCM 18459</strain>
    </source>
</reference>
<dbReference type="Pfam" id="PF02518">
    <property type="entry name" value="HATPase_c"/>
    <property type="match status" value="1"/>
</dbReference>
<feature type="transmembrane region" description="Helical" evidence="7">
    <location>
        <begin position="184"/>
        <end position="201"/>
    </location>
</feature>
<proteinExistence type="predicted"/>
<feature type="transmembrane region" description="Helical" evidence="7">
    <location>
        <begin position="103"/>
        <end position="123"/>
    </location>
</feature>
<keyword evidence="7" id="KW-1133">Transmembrane helix</keyword>
<dbReference type="SMART" id="SM00387">
    <property type="entry name" value="HATPase_c"/>
    <property type="match status" value="1"/>
</dbReference>
<feature type="transmembrane region" description="Helical" evidence="7">
    <location>
        <begin position="71"/>
        <end position="91"/>
    </location>
</feature>
<keyword evidence="4" id="KW-0808">Transferase</keyword>
<evidence type="ECO:0000313" key="10">
    <source>
        <dbReference type="Proteomes" id="UP001500221"/>
    </source>
</evidence>
<dbReference type="Gene3D" id="3.30.565.10">
    <property type="entry name" value="Histidine kinase-like ATPase, C-terminal domain"/>
    <property type="match status" value="1"/>
</dbReference>
<dbReference type="InterPro" id="IPR003594">
    <property type="entry name" value="HATPase_dom"/>
</dbReference>
<evidence type="ECO:0000313" key="9">
    <source>
        <dbReference type="EMBL" id="GAA5141835.1"/>
    </source>
</evidence>
<dbReference type="EC" id="2.7.13.3" evidence="2"/>
<feature type="transmembrane region" description="Helical" evidence="7">
    <location>
        <begin position="207"/>
        <end position="234"/>
    </location>
</feature>
<keyword evidence="7" id="KW-0812">Transmembrane</keyword>
<dbReference type="InterPro" id="IPR050980">
    <property type="entry name" value="2C_sensor_his_kinase"/>
</dbReference>
<dbReference type="InterPro" id="IPR005467">
    <property type="entry name" value="His_kinase_dom"/>
</dbReference>
<feature type="transmembrane region" description="Helical" evidence="7">
    <location>
        <begin position="9"/>
        <end position="28"/>
    </location>
</feature>
<dbReference type="SUPFAM" id="SSF55874">
    <property type="entry name" value="ATPase domain of HSP90 chaperone/DNA topoisomerase II/histidine kinase"/>
    <property type="match status" value="1"/>
</dbReference>
<comment type="catalytic activity">
    <reaction evidence="1">
        <text>ATP + protein L-histidine = ADP + protein N-phospho-L-histidine.</text>
        <dbReference type="EC" id="2.7.13.3"/>
    </reaction>
</comment>
<dbReference type="PANTHER" id="PTHR44936:SF9">
    <property type="entry name" value="SENSOR PROTEIN CREC"/>
    <property type="match status" value="1"/>
</dbReference>
<dbReference type="InterPro" id="IPR004358">
    <property type="entry name" value="Sig_transdc_His_kin-like_C"/>
</dbReference>
<dbReference type="EMBL" id="BAABKG010000001">
    <property type="protein sequence ID" value="GAA5141835.1"/>
    <property type="molecule type" value="Genomic_DNA"/>
</dbReference>
<evidence type="ECO:0000256" key="7">
    <source>
        <dbReference type="SAM" id="Phobius"/>
    </source>
</evidence>
<evidence type="ECO:0000256" key="1">
    <source>
        <dbReference type="ARBA" id="ARBA00000085"/>
    </source>
</evidence>
<evidence type="ECO:0000256" key="4">
    <source>
        <dbReference type="ARBA" id="ARBA00022679"/>
    </source>
</evidence>
<name>A0ABP9P7J4_9ACTN</name>
<keyword evidence="5 9" id="KW-0418">Kinase</keyword>
<evidence type="ECO:0000259" key="8">
    <source>
        <dbReference type="PROSITE" id="PS50109"/>
    </source>
</evidence>
<feature type="transmembrane region" description="Helical" evidence="7">
    <location>
        <begin position="155"/>
        <end position="172"/>
    </location>
</feature>
<dbReference type="PANTHER" id="PTHR44936">
    <property type="entry name" value="SENSOR PROTEIN CREC"/>
    <property type="match status" value="1"/>
</dbReference>
<dbReference type="GO" id="GO:0016301">
    <property type="term" value="F:kinase activity"/>
    <property type="evidence" value="ECO:0007669"/>
    <property type="project" value="UniProtKB-KW"/>
</dbReference>
<evidence type="ECO:0000256" key="3">
    <source>
        <dbReference type="ARBA" id="ARBA00022553"/>
    </source>
</evidence>
<evidence type="ECO:0000256" key="6">
    <source>
        <dbReference type="ARBA" id="ARBA00023012"/>
    </source>
</evidence>
<dbReference type="InterPro" id="IPR036890">
    <property type="entry name" value="HATPase_C_sf"/>
</dbReference>
<feature type="transmembrane region" description="Helical" evidence="7">
    <location>
        <begin position="40"/>
        <end position="59"/>
    </location>
</feature>
<dbReference type="PROSITE" id="PS50109">
    <property type="entry name" value="HIS_KIN"/>
    <property type="match status" value="1"/>
</dbReference>
<protein>
    <recommendedName>
        <fullName evidence="2">histidine kinase</fullName>
        <ecNumber evidence="2">2.7.13.3</ecNumber>
    </recommendedName>
</protein>
<dbReference type="Proteomes" id="UP001500221">
    <property type="component" value="Unassembled WGS sequence"/>
</dbReference>
<sequence length="461" mass="48324">MTHSRRSEWALRVAVASVIVVTSHAVAWEVYEHTQRLSDTLTLSTLVALPVALVAAILLGMQWRLTQSSAAGWLGLLLGAVVVHGFGTALARVPAGADSASARITAVDLAVGVGLLITVLTAARGTWPRLGGPALVVALPAVGLVALQWPDAARFAPLVVLVCGAATAIVVRRQLTPPWLGRRAAVALVALSTARAVVELSSHWAEVMILALALGLLGSLLLCDTALVLLLAALREEATMLRGLHDRLESSVSAHRGDQERLHEISGTVAGIASATQLIERRDAVTPEIRHRMEDMLAAETARLVRLLAHTRDDGHEATVAIDLDTLIGRLVAGQEACGRRVRWSPSGLCVRGRPDEVTEVLHILLENAAVHAPGCVATVEVRRCGRTVEVSVTDSGPGVPAAVVAGLFDWGARGPDSPGHGIGLHVAHRLSDANGGHLRHVPSPAGATFVVDLELDVAAS</sequence>
<accession>A0ABP9P7J4</accession>
<gene>
    <name evidence="9" type="ORF">GCM10023340_04240</name>
</gene>
<evidence type="ECO:0000256" key="2">
    <source>
        <dbReference type="ARBA" id="ARBA00012438"/>
    </source>
</evidence>
<keyword evidence="3" id="KW-0597">Phosphoprotein</keyword>
<keyword evidence="6" id="KW-0902">Two-component regulatory system</keyword>
<dbReference type="PRINTS" id="PR00344">
    <property type="entry name" value="BCTRLSENSOR"/>
</dbReference>